<feature type="compositionally biased region" description="Low complexity" evidence="1">
    <location>
        <begin position="128"/>
        <end position="148"/>
    </location>
</feature>
<dbReference type="EMBL" id="CM014101">
    <property type="protein sequence ID" value="TKS93208.1"/>
    <property type="molecule type" value="Genomic_DNA"/>
</dbReference>
<feature type="signal peptide" evidence="2">
    <location>
        <begin position="1"/>
        <end position="23"/>
    </location>
</feature>
<evidence type="ECO:0000313" key="3">
    <source>
        <dbReference type="EMBL" id="TKS93208.1"/>
    </source>
</evidence>
<feature type="region of interest" description="Disordered" evidence="1">
    <location>
        <begin position="96"/>
        <end position="197"/>
    </location>
</feature>
<dbReference type="InterPro" id="IPR013783">
    <property type="entry name" value="Ig-like_fold"/>
</dbReference>
<dbReference type="STRING" id="240159.A0A4U5VWK7"/>
<dbReference type="SUPFAM" id="SSF48726">
    <property type="entry name" value="Immunoglobulin"/>
    <property type="match status" value="1"/>
</dbReference>
<feature type="compositionally biased region" description="Basic and acidic residues" evidence="1">
    <location>
        <begin position="188"/>
        <end position="197"/>
    </location>
</feature>
<reference evidence="3 4" key="1">
    <citation type="submission" date="2019-01" db="EMBL/GenBank/DDBJ databases">
        <title>Genome Assembly of Collichthys lucidus.</title>
        <authorList>
            <person name="Cai M."/>
            <person name="Xiao S."/>
        </authorList>
    </citation>
    <scope>NUCLEOTIDE SEQUENCE [LARGE SCALE GENOMIC DNA]</scope>
    <source>
        <strain evidence="3">JT15FE1705JMU</strain>
        <tissue evidence="3">Muscle</tissue>
    </source>
</reference>
<protein>
    <submittedName>
        <fullName evidence="3">Uncharacterized protein</fullName>
    </submittedName>
</protein>
<feature type="compositionally biased region" description="Polar residues" evidence="1">
    <location>
        <begin position="96"/>
        <end position="127"/>
    </location>
</feature>
<feature type="compositionally biased region" description="Low complexity" evidence="1">
    <location>
        <begin position="174"/>
        <end position="184"/>
    </location>
</feature>
<dbReference type="Gene3D" id="2.60.40.10">
    <property type="entry name" value="Immunoglobulins"/>
    <property type="match status" value="1"/>
</dbReference>
<dbReference type="AlphaFoldDB" id="A0A4U5VWK7"/>
<feature type="chain" id="PRO_5020769937" evidence="2">
    <location>
        <begin position="24"/>
        <end position="197"/>
    </location>
</feature>
<keyword evidence="4" id="KW-1185">Reference proteome</keyword>
<name>A0A4U5VWK7_COLLU</name>
<dbReference type="Proteomes" id="UP000298787">
    <property type="component" value="Chromosome 24"/>
</dbReference>
<dbReference type="InterPro" id="IPR036179">
    <property type="entry name" value="Ig-like_dom_sf"/>
</dbReference>
<dbReference type="PROSITE" id="PS51257">
    <property type="entry name" value="PROKAR_LIPOPROTEIN"/>
    <property type="match status" value="1"/>
</dbReference>
<gene>
    <name evidence="3" type="ORF">D9C73_026805</name>
</gene>
<keyword evidence="2" id="KW-0732">Signal</keyword>
<proteinExistence type="predicted"/>
<evidence type="ECO:0000256" key="1">
    <source>
        <dbReference type="SAM" id="MobiDB-lite"/>
    </source>
</evidence>
<accession>A0A4U5VWK7</accession>
<evidence type="ECO:0000256" key="2">
    <source>
        <dbReference type="SAM" id="SignalP"/>
    </source>
</evidence>
<sequence>MTYILRIYYHLFLVVALLSSCSGKSVVHGPPETVWAFAGGDAILPCSFNINDRDDFPTVEWSKEGLQPNVVFLYRDGWPDHKSQLHEKEEIIRQPQNIRSQLSPSVSHHDQPTFTDSHTSHRNQSCTESLNNKEPSSSSSANTAKKTSGYIRRSKSMSHSLRPVDHKLQHRRSLVSPSSVVPRLQRNSNEESEHLMS</sequence>
<evidence type="ECO:0000313" key="4">
    <source>
        <dbReference type="Proteomes" id="UP000298787"/>
    </source>
</evidence>
<organism evidence="3 4">
    <name type="scientific">Collichthys lucidus</name>
    <name type="common">Big head croaker</name>
    <name type="synonym">Sciaena lucida</name>
    <dbReference type="NCBI Taxonomy" id="240159"/>
    <lineage>
        <taxon>Eukaryota</taxon>
        <taxon>Metazoa</taxon>
        <taxon>Chordata</taxon>
        <taxon>Craniata</taxon>
        <taxon>Vertebrata</taxon>
        <taxon>Euteleostomi</taxon>
        <taxon>Actinopterygii</taxon>
        <taxon>Neopterygii</taxon>
        <taxon>Teleostei</taxon>
        <taxon>Neoteleostei</taxon>
        <taxon>Acanthomorphata</taxon>
        <taxon>Eupercaria</taxon>
        <taxon>Sciaenidae</taxon>
        <taxon>Collichthys</taxon>
    </lineage>
</organism>